<dbReference type="SUPFAM" id="SSF51316">
    <property type="entry name" value="Mss4-like"/>
    <property type="match status" value="1"/>
</dbReference>
<dbReference type="PROSITE" id="PS51891">
    <property type="entry name" value="CENP_V_GFA"/>
    <property type="match status" value="1"/>
</dbReference>
<dbReference type="GO" id="GO:0016846">
    <property type="term" value="F:carbon-sulfur lyase activity"/>
    <property type="evidence" value="ECO:0007669"/>
    <property type="project" value="InterPro"/>
</dbReference>
<gene>
    <name evidence="5" type="ORF">S23_49180</name>
</gene>
<dbReference type="AlphaFoldDB" id="A0AAI8QD81"/>
<dbReference type="InterPro" id="IPR006913">
    <property type="entry name" value="CENP-V/GFA"/>
</dbReference>
<protein>
    <recommendedName>
        <fullName evidence="4">CENP-V/GFA domain-containing protein</fullName>
    </recommendedName>
</protein>
<evidence type="ECO:0000313" key="6">
    <source>
        <dbReference type="Proteomes" id="UP000007886"/>
    </source>
</evidence>
<dbReference type="RefSeq" id="WP_015687389.1">
    <property type="nucleotide sequence ID" value="NC_017082.1"/>
</dbReference>
<name>A0AAI8QD81_9BRAD</name>
<dbReference type="KEGG" id="brs:S23_49180"/>
<dbReference type="PANTHER" id="PTHR28620">
    <property type="entry name" value="CENTROMERE PROTEIN V"/>
    <property type="match status" value="1"/>
</dbReference>
<organism evidence="5 6">
    <name type="scientific">Bradyrhizobium cosmicum</name>
    <dbReference type="NCBI Taxonomy" id="1404864"/>
    <lineage>
        <taxon>Bacteria</taxon>
        <taxon>Pseudomonadati</taxon>
        <taxon>Pseudomonadota</taxon>
        <taxon>Alphaproteobacteria</taxon>
        <taxon>Hyphomicrobiales</taxon>
        <taxon>Nitrobacteraceae</taxon>
        <taxon>Bradyrhizobium</taxon>
    </lineage>
</organism>
<keyword evidence="6" id="KW-1185">Reference proteome</keyword>
<evidence type="ECO:0000256" key="3">
    <source>
        <dbReference type="ARBA" id="ARBA00022833"/>
    </source>
</evidence>
<evidence type="ECO:0000313" key="5">
    <source>
        <dbReference type="EMBL" id="BAL78112.1"/>
    </source>
</evidence>
<proteinExistence type="inferred from homology"/>
<evidence type="ECO:0000256" key="1">
    <source>
        <dbReference type="ARBA" id="ARBA00005495"/>
    </source>
</evidence>
<accession>A0AAI8QD81</accession>
<comment type="similarity">
    <text evidence="1">Belongs to the Gfa family.</text>
</comment>
<dbReference type="PANTHER" id="PTHR28620:SF1">
    <property type="entry name" value="CENP-V_GFA DOMAIN-CONTAINING PROTEIN"/>
    <property type="match status" value="1"/>
</dbReference>
<dbReference type="InterPro" id="IPR052355">
    <property type="entry name" value="CENP-V-like"/>
</dbReference>
<keyword evidence="2" id="KW-0479">Metal-binding</keyword>
<dbReference type="EMBL" id="AP012279">
    <property type="protein sequence ID" value="BAL78112.1"/>
    <property type="molecule type" value="Genomic_DNA"/>
</dbReference>
<feature type="domain" description="CENP-V/GFA" evidence="4">
    <location>
        <begin position="7"/>
        <end position="108"/>
    </location>
</feature>
<reference evidence="5 6" key="1">
    <citation type="journal article" date="2012" name="Microbes Environ.">
        <title>Complete genome sequence of Bradyrhizobium sp. S23321: insights into symbiosis evolution in soil oligotrophs.</title>
        <authorList>
            <person name="Okubo T."/>
            <person name="Tsukui T."/>
            <person name="Maita H."/>
            <person name="Okamoto S."/>
            <person name="Oshima K."/>
            <person name="Fujisawa T."/>
            <person name="Saito A."/>
            <person name="Futamata H."/>
            <person name="Hattori R."/>
            <person name="Shimomura Y."/>
            <person name="Haruta S."/>
            <person name="Morimoto S."/>
            <person name="Wang Y."/>
            <person name="Sakai Y."/>
            <person name="Hattori M."/>
            <person name="Aizawa S."/>
            <person name="Nagashima K.V.P."/>
            <person name="Masuda S."/>
            <person name="Hattori T."/>
            <person name="Yamashita A."/>
            <person name="Bao Z."/>
            <person name="Hayatsu M."/>
            <person name="Kajiya-Kanegae H."/>
            <person name="Yoshinaga I."/>
            <person name="Sakamoto K."/>
            <person name="Toyota K."/>
            <person name="Nakao M."/>
            <person name="Kohara M."/>
            <person name="Anda M."/>
            <person name="Niwa R."/>
            <person name="Jung-Hwan P."/>
            <person name="Sameshima-Saito R."/>
            <person name="Tokuda S."/>
            <person name="Yamamoto S."/>
            <person name="Yamamoto S."/>
            <person name="Yokoyama T."/>
            <person name="Akutsu T."/>
            <person name="Nakamura Y."/>
            <person name="Nakahira-Yanaka Y."/>
            <person name="Takada Hoshino Y."/>
            <person name="Hirakawa H."/>
            <person name="Mitsui H."/>
            <person name="Terasawa K."/>
            <person name="Itakura M."/>
            <person name="Sato S."/>
            <person name="Ikeda-Ohtsubo W."/>
            <person name="Sakakura N."/>
            <person name="Kaminuma E."/>
            <person name="Minamisawa K."/>
        </authorList>
    </citation>
    <scope>NUCLEOTIDE SEQUENCE [LARGE SCALE GENOMIC DNA]</scope>
    <source>
        <strain evidence="5 6">S23321</strain>
    </source>
</reference>
<evidence type="ECO:0000256" key="2">
    <source>
        <dbReference type="ARBA" id="ARBA00022723"/>
    </source>
</evidence>
<dbReference type="Proteomes" id="UP000007886">
    <property type="component" value="Chromosome"/>
</dbReference>
<dbReference type="GO" id="GO:0046872">
    <property type="term" value="F:metal ion binding"/>
    <property type="evidence" value="ECO:0007669"/>
    <property type="project" value="UniProtKB-KW"/>
</dbReference>
<dbReference type="InterPro" id="IPR011057">
    <property type="entry name" value="Mss4-like_sf"/>
</dbReference>
<dbReference type="Gene3D" id="2.170.150.70">
    <property type="match status" value="1"/>
</dbReference>
<sequence length="152" mass="16871">MNDTNVRAGQCHCGAVRFEVTLSDGFKSIRRCTCSYCRMRGAVVAMAEMGGIRFLKGEDRLTTYRFHTGSAQHFFCSVCGIYTHHQRRSDTSLYAVNVACLDGISPFDFHEVPVMDGVNHTNDTGKPTRRAGTLRFIPADDISRRSKPDGSA</sequence>
<evidence type="ECO:0000259" key="4">
    <source>
        <dbReference type="PROSITE" id="PS51891"/>
    </source>
</evidence>
<keyword evidence="3" id="KW-0862">Zinc</keyword>
<dbReference type="Pfam" id="PF04828">
    <property type="entry name" value="GFA"/>
    <property type="match status" value="1"/>
</dbReference>